<keyword evidence="2" id="KW-0732">Signal</keyword>
<evidence type="ECO:0000256" key="2">
    <source>
        <dbReference type="ARBA" id="ARBA00022729"/>
    </source>
</evidence>
<keyword evidence="3" id="KW-0378">Hydrolase</keyword>
<evidence type="ECO:0000256" key="6">
    <source>
        <dbReference type="ARBA" id="ARBA00023316"/>
    </source>
</evidence>
<comment type="similarity">
    <text evidence="1 9">Belongs to the peptidase S11 family.</text>
</comment>
<dbReference type="GO" id="GO:0009252">
    <property type="term" value="P:peptidoglycan biosynthetic process"/>
    <property type="evidence" value="ECO:0007669"/>
    <property type="project" value="UniProtKB-KW"/>
</dbReference>
<evidence type="ECO:0000259" key="11">
    <source>
        <dbReference type="Pfam" id="PF00768"/>
    </source>
</evidence>
<dbReference type="InterPro" id="IPR012338">
    <property type="entry name" value="Beta-lactam/transpept-like"/>
</dbReference>
<dbReference type="Proteomes" id="UP000198822">
    <property type="component" value="Chromosome I"/>
</dbReference>
<evidence type="ECO:0000256" key="3">
    <source>
        <dbReference type="ARBA" id="ARBA00022801"/>
    </source>
</evidence>
<reference evidence="13" key="1">
    <citation type="submission" date="2016-10" db="EMBL/GenBank/DDBJ databases">
        <authorList>
            <person name="Varghese N."/>
            <person name="Submissions S."/>
        </authorList>
    </citation>
    <scope>NUCLEOTIDE SEQUENCE [LARGE SCALE GENOMIC DNA]</scope>
    <source>
        <strain evidence="13">DSM 22002</strain>
    </source>
</reference>
<sequence>MSRYVTANTQARTPAWVHLVRTLVVLVLVALVGGAAYLVFAPLPAIASEDAPIESPAVGEAQVAWPASGAAAFAIEGVEGASGATGDAAVPMASITKLVTMLVVLEAHPIDGGEGADIAIGAEDVAFMQTAFDEAAPYYPVRTGQTVTQGDLVEASVVASSANASMTLARWGFGSIDAFLEAANDWAQRNGMTTMVVADAAGLSLDSVASPADMVRLGALAVADPIVGAAMGQRSVTVTGLGVQPNTNPLLGVSGIDAGKTGALFVSGRNLLVSATATVDGQTLRAVAVVAGQVSEDDRDAATIALVDSLWQNVQTREVLPVGSVVATSTAAWGAESEATTDAALTSLAWIAQPLEVVIDVEPVRTGVGSMEVGTVTVAGTELTTTVTARRIAEPDLLWRLSNPFVLLGLADA</sequence>
<dbReference type="SUPFAM" id="SSF56601">
    <property type="entry name" value="beta-lactamase/transpeptidase-like"/>
    <property type="match status" value="1"/>
</dbReference>
<dbReference type="AlphaFoldDB" id="A0A1G8H7N5"/>
<accession>A0A1G8H7N5</accession>
<feature type="active site" evidence="7">
    <location>
        <position position="160"/>
    </location>
</feature>
<feature type="active site" description="Proton acceptor" evidence="7">
    <location>
        <position position="97"/>
    </location>
</feature>
<organism evidence="12 13">
    <name type="scientific">Agrococcus jejuensis</name>
    <dbReference type="NCBI Taxonomy" id="399736"/>
    <lineage>
        <taxon>Bacteria</taxon>
        <taxon>Bacillati</taxon>
        <taxon>Actinomycetota</taxon>
        <taxon>Actinomycetes</taxon>
        <taxon>Micrococcales</taxon>
        <taxon>Microbacteriaceae</taxon>
        <taxon>Agrococcus</taxon>
    </lineage>
</organism>
<dbReference type="GO" id="GO:0009002">
    <property type="term" value="F:serine-type D-Ala-D-Ala carboxypeptidase activity"/>
    <property type="evidence" value="ECO:0007669"/>
    <property type="project" value="InterPro"/>
</dbReference>
<dbReference type="STRING" id="399736.SAMN04489720_3249"/>
<dbReference type="GO" id="GO:0006508">
    <property type="term" value="P:proteolysis"/>
    <property type="evidence" value="ECO:0007669"/>
    <property type="project" value="InterPro"/>
</dbReference>
<evidence type="ECO:0000256" key="10">
    <source>
        <dbReference type="SAM" id="Phobius"/>
    </source>
</evidence>
<feature type="binding site" evidence="8">
    <location>
        <position position="260"/>
    </location>
    <ligand>
        <name>substrate</name>
    </ligand>
</feature>
<evidence type="ECO:0000256" key="7">
    <source>
        <dbReference type="PIRSR" id="PIRSR618044-1"/>
    </source>
</evidence>
<dbReference type="InterPro" id="IPR018044">
    <property type="entry name" value="Peptidase_S11"/>
</dbReference>
<keyword evidence="4" id="KW-0133">Cell shape</keyword>
<dbReference type="EMBL" id="LT629695">
    <property type="protein sequence ID" value="SDI02668.1"/>
    <property type="molecule type" value="Genomic_DNA"/>
</dbReference>
<dbReference type="RefSeq" id="WP_092506640.1">
    <property type="nucleotide sequence ID" value="NZ_LT629695.1"/>
</dbReference>
<evidence type="ECO:0000256" key="9">
    <source>
        <dbReference type="RuleBase" id="RU004016"/>
    </source>
</evidence>
<dbReference type="InterPro" id="IPR001967">
    <property type="entry name" value="Peptidase_S11_N"/>
</dbReference>
<dbReference type="Gene3D" id="3.40.710.10">
    <property type="entry name" value="DD-peptidase/beta-lactamase superfamily"/>
    <property type="match status" value="1"/>
</dbReference>
<evidence type="ECO:0000313" key="12">
    <source>
        <dbReference type="EMBL" id="SDI02668.1"/>
    </source>
</evidence>
<evidence type="ECO:0000256" key="5">
    <source>
        <dbReference type="ARBA" id="ARBA00022984"/>
    </source>
</evidence>
<evidence type="ECO:0000313" key="13">
    <source>
        <dbReference type="Proteomes" id="UP000198822"/>
    </source>
</evidence>
<dbReference type="OrthoDB" id="5241551at2"/>
<proteinExistence type="inferred from homology"/>
<keyword evidence="12" id="KW-0121">Carboxypeptidase</keyword>
<feature type="transmembrane region" description="Helical" evidence="10">
    <location>
        <begin position="20"/>
        <end position="40"/>
    </location>
</feature>
<dbReference type="Pfam" id="PF00768">
    <property type="entry name" value="Peptidase_S11"/>
    <property type="match status" value="1"/>
</dbReference>
<protein>
    <submittedName>
        <fullName evidence="12">D-alanyl-D-alanine carboxypeptidase (Penicillin-binding protein 5/6)</fullName>
    </submittedName>
</protein>
<keyword evidence="12" id="KW-0645">Protease</keyword>
<feature type="active site" description="Acyl-ester intermediate" evidence="7">
    <location>
        <position position="94"/>
    </location>
</feature>
<dbReference type="PRINTS" id="PR00725">
    <property type="entry name" value="DADACBPTASE1"/>
</dbReference>
<gene>
    <name evidence="12" type="ORF">SAMN04489720_3249</name>
</gene>
<keyword evidence="5" id="KW-0573">Peptidoglycan synthesis</keyword>
<evidence type="ECO:0000256" key="8">
    <source>
        <dbReference type="PIRSR" id="PIRSR618044-2"/>
    </source>
</evidence>
<keyword evidence="10" id="KW-0472">Membrane</keyword>
<keyword evidence="13" id="KW-1185">Reference proteome</keyword>
<dbReference type="GO" id="GO:0071555">
    <property type="term" value="P:cell wall organization"/>
    <property type="evidence" value="ECO:0007669"/>
    <property type="project" value="UniProtKB-KW"/>
</dbReference>
<keyword evidence="10" id="KW-0812">Transmembrane</keyword>
<evidence type="ECO:0000256" key="4">
    <source>
        <dbReference type="ARBA" id="ARBA00022960"/>
    </source>
</evidence>
<feature type="domain" description="Peptidase S11 D-alanyl-D-alanine carboxypeptidase A N-terminal" evidence="11">
    <location>
        <begin position="87"/>
        <end position="290"/>
    </location>
</feature>
<evidence type="ECO:0000256" key="1">
    <source>
        <dbReference type="ARBA" id="ARBA00007164"/>
    </source>
</evidence>
<name>A0A1G8H7N5_9MICO</name>
<keyword evidence="6" id="KW-0961">Cell wall biogenesis/degradation</keyword>
<keyword evidence="10" id="KW-1133">Transmembrane helix</keyword>
<dbReference type="GO" id="GO:0008360">
    <property type="term" value="P:regulation of cell shape"/>
    <property type="evidence" value="ECO:0007669"/>
    <property type="project" value="UniProtKB-KW"/>
</dbReference>